<feature type="transmembrane region" description="Helical" evidence="6">
    <location>
        <begin position="622"/>
        <end position="645"/>
    </location>
</feature>
<evidence type="ECO:0000259" key="7">
    <source>
        <dbReference type="PROSITE" id="PS51094"/>
    </source>
</evidence>
<evidence type="ECO:0000256" key="3">
    <source>
        <dbReference type="ARBA" id="ARBA00022692"/>
    </source>
</evidence>
<dbReference type="PANTHER" id="PTHR43568:SF1">
    <property type="entry name" value="P PROTEIN"/>
    <property type="match status" value="1"/>
</dbReference>
<dbReference type="EMBL" id="DTLI01000138">
    <property type="protein sequence ID" value="HHS52327.1"/>
    <property type="molecule type" value="Genomic_DNA"/>
</dbReference>
<organism evidence="8">
    <name type="scientific">candidate division WOR-3 bacterium</name>
    <dbReference type="NCBI Taxonomy" id="2052148"/>
    <lineage>
        <taxon>Bacteria</taxon>
        <taxon>Bacteria division WOR-3</taxon>
    </lineage>
</organism>
<dbReference type="Pfam" id="PF03600">
    <property type="entry name" value="CitMHS"/>
    <property type="match status" value="1"/>
</dbReference>
<evidence type="ECO:0000256" key="6">
    <source>
        <dbReference type="SAM" id="Phobius"/>
    </source>
</evidence>
<dbReference type="PROSITE" id="PS51094">
    <property type="entry name" value="PTS_EIIA_TYPE_2"/>
    <property type="match status" value="1"/>
</dbReference>
<accession>A0A7C6A9I8</accession>
<keyword evidence="4 6" id="KW-1133">Transmembrane helix</keyword>
<feature type="transmembrane region" description="Helical" evidence="6">
    <location>
        <begin position="337"/>
        <end position="366"/>
    </location>
</feature>
<feature type="transmembrane region" description="Helical" evidence="6">
    <location>
        <begin position="295"/>
        <end position="325"/>
    </location>
</feature>
<feature type="transmembrane region" description="Helical" evidence="6">
    <location>
        <begin position="454"/>
        <end position="474"/>
    </location>
</feature>
<evidence type="ECO:0000256" key="2">
    <source>
        <dbReference type="ARBA" id="ARBA00022448"/>
    </source>
</evidence>
<keyword evidence="3 6" id="KW-0812">Transmembrane</keyword>
<feature type="transmembrane region" description="Helical" evidence="6">
    <location>
        <begin position="378"/>
        <end position="398"/>
    </location>
</feature>
<comment type="caution">
    <text evidence="8">The sequence shown here is derived from an EMBL/GenBank/DDBJ whole genome shotgun (WGS) entry which is preliminary data.</text>
</comment>
<proteinExistence type="predicted"/>
<feature type="domain" description="PTS EIIA type-2" evidence="7">
    <location>
        <begin position="6"/>
        <end position="151"/>
    </location>
</feature>
<evidence type="ECO:0000256" key="4">
    <source>
        <dbReference type="ARBA" id="ARBA00022989"/>
    </source>
</evidence>
<dbReference type="CDD" id="cd00211">
    <property type="entry name" value="PTS_IIA_fru"/>
    <property type="match status" value="1"/>
</dbReference>
<feature type="transmembrane region" description="Helical" evidence="6">
    <location>
        <begin position="204"/>
        <end position="224"/>
    </location>
</feature>
<dbReference type="Gene3D" id="3.40.930.10">
    <property type="entry name" value="Mannitol-specific EII, Chain A"/>
    <property type="match status" value="1"/>
</dbReference>
<dbReference type="SUPFAM" id="SSF55804">
    <property type="entry name" value="Phoshotransferase/anion transport protein"/>
    <property type="match status" value="1"/>
</dbReference>
<name>A0A7C6A9I8_UNCW3</name>
<dbReference type="InterPro" id="IPR002178">
    <property type="entry name" value="PTS_EIIA_type-2_dom"/>
</dbReference>
<dbReference type="InterPro" id="IPR016152">
    <property type="entry name" value="PTrfase/Anion_transptr"/>
</dbReference>
<reference evidence="8" key="1">
    <citation type="journal article" date="2020" name="mSystems">
        <title>Genome- and Community-Level Interaction Insights into Carbon Utilization and Element Cycling Functions of Hydrothermarchaeota in Hydrothermal Sediment.</title>
        <authorList>
            <person name="Zhou Z."/>
            <person name="Liu Y."/>
            <person name="Xu W."/>
            <person name="Pan J."/>
            <person name="Luo Z.H."/>
            <person name="Li M."/>
        </authorList>
    </citation>
    <scope>NUCLEOTIDE SEQUENCE [LARGE SCALE GENOMIC DNA]</scope>
    <source>
        <strain evidence="8">SpSt-876</strain>
    </source>
</reference>
<dbReference type="InterPro" id="IPR004680">
    <property type="entry name" value="Cit_transptr-like_dom"/>
</dbReference>
<dbReference type="AlphaFoldDB" id="A0A7C6A9I8"/>
<keyword evidence="2" id="KW-0813">Transport</keyword>
<feature type="transmembrane region" description="Helical" evidence="6">
    <location>
        <begin position="579"/>
        <end position="601"/>
    </location>
</feature>
<gene>
    <name evidence="8" type="ORF">ENW73_05615</name>
</gene>
<dbReference type="InterPro" id="IPR051475">
    <property type="entry name" value="Diverse_Ion_Transporter"/>
</dbReference>
<dbReference type="PANTHER" id="PTHR43568">
    <property type="entry name" value="P PROTEIN"/>
    <property type="match status" value="1"/>
</dbReference>
<dbReference type="Pfam" id="PF00359">
    <property type="entry name" value="PTS_EIIA_2"/>
    <property type="match status" value="1"/>
</dbReference>
<feature type="transmembrane region" description="Helical" evidence="6">
    <location>
        <begin position="162"/>
        <end position="180"/>
    </location>
</feature>
<feature type="transmembrane region" description="Helical" evidence="6">
    <location>
        <begin position="486"/>
        <end position="508"/>
    </location>
</feature>
<dbReference type="GO" id="GO:0016020">
    <property type="term" value="C:membrane"/>
    <property type="evidence" value="ECO:0007669"/>
    <property type="project" value="UniProtKB-SubCell"/>
</dbReference>
<feature type="transmembrane region" description="Helical" evidence="6">
    <location>
        <begin position="260"/>
        <end position="283"/>
    </location>
</feature>
<keyword evidence="5 6" id="KW-0472">Membrane</keyword>
<dbReference type="GO" id="GO:0055085">
    <property type="term" value="P:transmembrane transport"/>
    <property type="evidence" value="ECO:0007669"/>
    <property type="project" value="InterPro"/>
</dbReference>
<protein>
    <recommendedName>
        <fullName evidence="7">PTS EIIA type-2 domain-containing protein</fullName>
    </recommendedName>
</protein>
<evidence type="ECO:0000313" key="8">
    <source>
        <dbReference type="EMBL" id="HHS52327.1"/>
    </source>
</evidence>
<evidence type="ECO:0000256" key="1">
    <source>
        <dbReference type="ARBA" id="ARBA00004141"/>
    </source>
</evidence>
<evidence type="ECO:0000256" key="5">
    <source>
        <dbReference type="ARBA" id="ARBA00023136"/>
    </source>
</evidence>
<sequence length="649" mass="72441">MLEFAQYLNSDLVFDAPELTTRQELFQFVAKELKRKGIVTEPERIVQKLEAREAAGPTSVGYGIALPHITLQELDRILIVVVRLREPLDWQALDQKPVKVAFFILAPEAEKSEYIKVLGSLATRLRRKGIVKSILEQTSPTNVVNTILSPIKENFFYRNRHYIYYGIVIIISFLVFRYILPKIVLPTNEYYVKLDYLKFNSEPWLTRQVLAITVFLATVIGTLLFWRHRVAIAAFGLGVLLLSGTMDIETTVRFMSIPTILFIMAMMGIISWLSDLGLFRFLVVWALKKVKGSPALALLLLMFFSLILGAFTGEVTAILVTMVLGLEITRRTRVSPFIFLVSLVFATNVGSSLTLVGNPIGVYLAFAGKLTFEDFLRWATPTALIAAIFVVGLCLFGFRNALKPKKFLSVARFDDLDEWAEVIDRKKFRIGWILFVLVILLIILHNRIELLLNLVEGTVLVAAPLCVLGIIVFTEKERGKFLIERGVDWWTLIFFMFLFAKAACLEFTGVTPKFAHLVSTLAQKLPLPNIGGGVTGSALVMLLWGSGITSGFVDNLPIVAALVPIVKDLSRIGVAHSGILWWALLFGGCLGGNLTMIGSTANIVAVSTYERDTGRTIRFRQWLLPGVIVTITSMLIATIILLLQIPLSP</sequence>
<comment type="subcellular location">
    <subcellularLocation>
        <location evidence="1">Membrane</location>
        <topology evidence="1">Multi-pass membrane protein</topology>
    </subcellularLocation>
</comment>
<feature type="transmembrane region" description="Helical" evidence="6">
    <location>
        <begin position="430"/>
        <end position="448"/>
    </location>
</feature>